<protein>
    <recommendedName>
        <fullName evidence="3">F-box domain-containing protein</fullName>
    </recommendedName>
</protein>
<organism evidence="1 2">
    <name type="scientific">Pseudocercospora musae</name>
    <dbReference type="NCBI Taxonomy" id="113226"/>
    <lineage>
        <taxon>Eukaryota</taxon>
        <taxon>Fungi</taxon>
        <taxon>Dikarya</taxon>
        <taxon>Ascomycota</taxon>
        <taxon>Pezizomycotina</taxon>
        <taxon>Dothideomycetes</taxon>
        <taxon>Dothideomycetidae</taxon>
        <taxon>Mycosphaerellales</taxon>
        <taxon>Mycosphaerellaceae</taxon>
        <taxon>Pseudocercospora</taxon>
    </lineage>
</organism>
<comment type="caution">
    <text evidence="1">The sequence shown here is derived from an EMBL/GenBank/DDBJ whole genome shotgun (WGS) entry which is preliminary data.</text>
</comment>
<evidence type="ECO:0000313" key="2">
    <source>
        <dbReference type="Proteomes" id="UP000073492"/>
    </source>
</evidence>
<gene>
    <name evidence="1" type="ORF">AC579_8039</name>
</gene>
<dbReference type="OrthoDB" id="3640679at2759"/>
<dbReference type="EMBL" id="LFZO01000032">
    <property type="protein sequence ID" value="KXT16653.1"/>
    <property type="molecule type" value="Genomic_DNA"/>
</dbReference>
<dbReference type="Proteomes" id="UP000073492">
    <property type="component" value="Unassembled WGS sequence"/>
</dbReference>
<accession>A0A139IPG4</accession>
<evidence type="ECO:0000313" key="1">
    <source>
        <dbReference type="EMBL" id="KXT16653.1"/>
    </source>
</evidence>
<dbReference type="AlphaFoldDB" id="A0A139IPG4"/>
<proteinExistence type="predicted"/>
<name>A0A139IPG4_9PEZI</name>
<sequence length="200" mass="22738">MFGNAAARVFSVAELLENILDFLPPPEFGELSDPQLFVLQRVDRTFRDTIAGSPRLSKRMFEVEPDMCRQWLYGEKKAFWAERTLCAIQKKSSNLMRTFQDEFLIRLRSDSAVDEGIQAMTKESTTGSWRRVKLVRDSATSPVVVIAPMLSAIDWWAFAEPGTTLGELLDGEWVDDAKKLLSKTSKDGVHLAVEDWSDRF</sequence>
<keyword evidence="2" id="KW-1185">Reference proteome</keyword>
<evidence type="ECO:0008006" key="3">
    <source>
        <dbReference type="Google" id="ProtNLM"/>
    </source>
</evidence>
<reference evidence="1 2" key="1">
    <citation type="submission" date="2015-07" db="EMBL/GenBank/DDBJ databases">
        <title>Comparative genomics of the Sigatoka disease complex on banana suggests a link between parallel evolutionary changes in Pseudocercospora fijiensis and Pseudocercospora eumusae and increased virulence on the banana host.</title>
        <authorList>
            <person name="Chang T.-C."/>
            <person name="Salvucci A."/>
            <person name="Crous P.W."/>
            <person name="Stergiopoulos I."/>
        </authorList>
    </citation>
    <scope>NUCLEOTIDE SEQUENCE [LARGE SCALE GENOMIC DNA]</scope>
    <source>
        <strain evidence="1 2">CBS 116634</strain>
    </source>
</reference>